<dbReference type="EMBL" id="LR796442">
    <property type="protein sequence ID" value="CAB4144979.1"/>
    <property type="molecule type" value="Genomic_DNA"/>
</dbReference>
<evidence type="ECO:0000313" key="5">
    <source>
        <dbReference type="EMBL" id="CAB4221913.1"/>
    </source>
</evidence>
<proteinExistence type="predicted"/>
<dbReference type="EMBL" id="LR797507">
    <property type="protein sequence ID" value="CAB4221913.1"/>
    <property type="molecule type" value="Genomic_DNA"/>
</dbReference>
<evidence type="ECO:0000313" key="4">
    <source>
        <dbReference type="EMBL" id="CAB4195378.1"/>
    </source>
</evidence>
<accession>A0A6J5T2B1</accession>
<evidence type="ECO:0000313" key="1">
    <source>
        <dbReference type="EMBL" id="CAB4144979.1"/>
    </source>
</evidence>
<organism evidence="5">
    <name type="scientific">uncultured Caudovirales phage</name>
    <dbReference type="NCBI Taxonomy" id="2100421"/>
    <lineage>
        <taxon>Viruses</taxon>
        <taxon>Duplodnaviria</taxon>
        <taxon>Heunggongvirae</taxon>
        <taxon>Uroviricota</taxon>
        <taxon>Caudoviricetes</taxon>
        <taxon>Peduoviridae</taxon>
        <taxon>Maltschvirus</taxon>
        <taxon>Maltschvirus maltsch</taxon>
    </lineage>
</organism>
<dbReference type="EMBL" id="LR797004">
    <property type="protein sequence ID" value="CAB4180742.1"/>
    <property type="molecule type" value="Genomic_DNA"/>
</dbReference>
<sequence length="149" mass="16338">MDKKTPGQVLCERMNGISEWQDLDGGQRELYEQDAAAVIAHVISQIEQEARAVAVEDVIAISKDGGRYLFPNGVPEDLLKINEESYTTLRALATLPSTHVVVPLEPTEERIQAGSLALEVNERLFGEEYLVSMGCAKCVYKAMIAGSKV</sequence>
<gene>
    <name evidence="3" type="ORF">UFOVP1053_2</name>
    <name evidence="4" type="ORF">UFOVP1297_9</name>
    <name evidence="5" type="ORF">UFOVP1647_49</name>
    <name evidence="1" type="ORF">UFOVP472_2</name>
    <name evidence="2" type="ORF">UFOVP891_3</name>
</gene>
<evidence type="ECO:0000313" key="2">
    <source>
        <dbReference type="EMBL" id="CAB4168904.1"/>
    </source>
</evidence>
<name>A0A6J5T2B1_9CAUD</name>
<dbReference type="EMBL" id="LR797237">
    <property type="protein sequence ID" value="CAB4195378.1"/>
    <property type="molecule type" value="Genomic_DNA"/>
</dbReference>
<dbReference type="EMBL" id="LR796839">
    <property type="protein sequence ID" value="CAB4168904.1"/>
    <property type="molecule type" value="Genomic_DNA"/>
</dbReference>
<reference evidence="5" key="1">
    <citation type="submission" date="2020-05" db="EMBL/GenBank/DDBJ databases">
        <authorList>
            <person name="Chiriac C."/>
            <person name="Salcher M."/>
            <person name="Ghai R."/>
            <person name="Kavagutti S V."/>
        </authorList>
    </citation>
    <scope>NUCLEOTIDE SEQUENCE</scope>
</reference>
<evidence type="ECO:0000313" key="3">
    <source>
        <dbReference type="EMBL" id="CAB4180742.1"/>
    </source>
</evidence>
<protein>
    <submittedName>
        <fullName evidence="5">Uncharacterized protein</fullName>
    </submittedName>
</protein>